<organism evidence="10 11">
    <name type="scientific">Desulfitobacterium hafniense</name>
    <name type="common">Desulfitobacterium frappieri</name>
    <dbReference type="NCBI Taxonomy" id="49338"/>
    <lineage>
        <taxon>Bacteria</taxon>
        <taxon>Bacillati</taxon>
        <taxon>Bacillota</taxon>
        <taxon>Clostridia</taxon>
        <taxon>Eubacteriales</taxon>
        <taxon>Desulfitobacteriaceae</taxon>
        <taxon>Desulfitobacterium</taxon>
    </lineage>
</organism>
<feature type="compositionally biased region" description="Basic and acidic residues" evidence="7">
    <location>
        <begin position="578"/>
        <end position="589"/>
    </location>
</feature>
<protein>
    <submittedName>
        <fullName evidence="10">Formate dehydrogenase</fullName>
    </submittedName>
</protein>
<comment type="caution">
    <text evidence="10">The sequence shown here is derived from an EMBL/GenBank/DDBJ whole genome shotgun (WGS) entry which is preliminary data.</text>
</comment>
<gene>
    <name evidence="10" type="ORF">AT727_03970</name>
</gene>
<keyword evidence="4" id="KW-0004">4Fe-4S</keyword>
<evidence type="ECO:0000259" key="9">
    <source>
        <dbReference type="Pfam" id="PF01568"/>
    </source>
</evidence>
<dbReference type="PANTHER" id="PTHR43598">
    <property type="entry name" value="TUNGSTEN-CONTAINING FORMYLMETHANOFURAN DEHYDROGENASE 2 SUBUNIT B"/>
    <property type="match status" value="1"/>
</dbReference>
<dbReference type="CDD" id="cd02792">
    <property type="entry name" value="MopB_CT_Formate-Dh-Na-like"/>
    <property type="match status" value="1"/>
</dbReference>
<name>A0A0W1JJX6_DESHA</name>
<dbReference type="Proteomes" id="UP000054623">
    <property type="component" value="Unassembled WGS sequence"/>
</dbReference>
<feature type="domain" description="Molybdopterin dinucleotide-binding" evidence="9">
    <location>
        <begin position="684"/>
        <end position="802"/>
    </location>
</feature>
<comment type="cofactor">
    <cofactor evidence="1">
        <name>[4Fe-4S] cluster</name>
        <dbReference type="ChEBI" id="CHEBI:49883"/>
    </cofactor>
</comment>
<dbReference type="GO" id="GO:0030313">
    <property type="term" value="C:cell envelope"/>
    <property type="evidence" value="ECO:0007669"/>
    <property type="project" value="UniProtKB-SubCell"/>
</dbReference>
<accession>A0A0W1JJX6</accession>
<dbReference type="GO" id="GO:0009055">
    <property type="term" value="F:electron transfer activity"/>
    <property type="evidence" value="ECO:0007669"/>
    <property type="project" value="TreeGrafter"/>
</dbReference>
<dbReference type="SUPFAM" id="SSF53706">
    <property type="entry name" value="Formate dehydrogenase/DMSO reductase, domains 1-3"/>
    <property type="match status" value="1"/>
</dbReference>
<proteinExistence type="inferred from homology"/>
<dbReference type="GO" id="GO:0043546">
    <property type="term" value="F:molybdopterin cofactor binding"/>
    <property type="evidence" value="ECO:0007669"/>
    <property type="project" value="InterPro"/>
</dbReference>
<feature type="domain" description="Molybdopterin oxidoreductase" evidence="8">
    <location>
        <begin position="388"/>
        <end position="433"/>
    </location>
</feature>
<dbReference type="Pfam" id="PF00384">
    <property type="entry name" value="Molybdopterin"/>
    <property type="match status" value="2"/>
</dbReference>
<dbReference type="InterPro" id="IPR006657">
    <property type="entry name" value="MoPterin_dinucl-bd_dom"/>
</dbReference>
<dbReference type="Gene3D" id="3.40.50.740">
    <property type="match status" value="1"/>
</dbReference>
<evidence type="ECO:0000256" key="6">
    <source>
        <dbReference type="ARBA" id="ARBA00023002"/>
    </source>
</evidence>
<dbReference type="EMBL" id="LOCK01000017">
    <property type="protein sequence ID" value="KTE92097.1"/>
    <property type="molecule type" value="Genomic_DNA"/>
</dbReference>
<dbReference type="Gene3D" id="3.40.228.10">
    <property type="entry name" value="Dimethylsulfoxide Reductase, domain 2"/>
    <property type="match status" value="2"/>
</dbReference>
<dbReference type="PANTHER" id="PTHR43598:SF1">
    <property type="entry name" value="FORMATE DEHYDROGENASE-O MAJOR SUBUNIT"/>
    <property type="match status" value="1"/>
</dbReference>
<reference evidence="10 11" key="1">
    <citation type="submission" date="2015-12" db="EMBL/GenBank/DDBJ databases">
        <title>Draft Genome Sequence of Desulfitobacterium hafniense Strain DH, a Sulfate-reducing Bacterium Isolated from Paddy Soils.</title>
        <authorList>
            <person name="Bao P."/>
            <person name="Zhang X."/>
            <person name="Li G."/>
        </authorList>
    </citation>
    <scope>NUCLEOTIDE SEQUENCE [LARGE SCALE GENOMIC DNA]</scope>
    <source>
        <strain evidence="10 11">DH</strain>
    </source>
</reference>
<evidence type="ECO:0000256" key="3">
    <source>
        <dbReference type="ARBA" id="ARBA00010312"/>
    </source>
</evidence>
<evidence type="ECO:0000259" key="8">
    <source>
        <dbReference type="Pfam" id="PF00384"/>
    </source>
</evidence>
<evidence type="ECO:0000256" key="2">
    <source>
        <dbReference type="ARBA" id="ARBA00004196"/>
    </source>
</evidence>
<dbReference type="GO" id="GO:0051539">
    <property type="term" value="F:4 iron, 4 sulfur cluster binding"/>
    <property type="evidence" value="ECO:0007669"/>
    <property type="project" value="UniProtKB-KW"/>
</dbReference>
<evidence type="ECO:0000256" key="1">
    <source>
        <dbReference type="ARBA" id="ARBA00001966"/>
    </source>
</evidence>
<dbReference type="GO" id="GO:0030151">
    <property type="term" value="F:molybdenum ion binding"/>
    <property type="evidence" value="ECO:0007669"/>
    <property type="project" value="TreeGrafter"/>
</dbReference>
<evidence type="ECO:0000256" key="5">
    <source>
        <dbReference type="ARBA" id="ARBA00022723"/>
    </source>
</evidence>
<comment type="similarity">
    <text evidence="3">Belongs to the prokaryotic molybdopterin-containing oxidoreductase family.</text>
</comment>
<evidence type="ECO:0000256" key="4">
    <source>
        <dbReference type="ARBA" id="ARBA00022485"/>
    </source>
</evidence>
<sequence length="809" mass="89222">MTNSWTDMQNTKCFLIAGSNCAENHPIAMRWINKAKENGAKVIVVDPRFTRTASQADIFAQVRPGADIAYLNAIINYILENKLYDQDYVLNHTNGLYKISKDFKFADGLFSGFDPETKKYNFDSWAYQLDAENKPVKAESLDDPDCVFGKLKEHFSRYTLEVGADISGIPAEKIKEIADTFCNTRPGSILYALGMTQHTTGVQGIRSYAIIQLLLGNVGKAGSGIQALRGEPNVQGSTDMANLFNNLPGYLPAPVHTDKDLRSYLVRSGSAFERHIISQLKAWFGENATKENDYCFNYLPKYNSGKNYSMVKLWEAANSGQFKMLLNFGSNSMVSIPNRQIVREGLAKLDMLVIADVYEVETAQFWREKDPTTGELLVNPAKINTEVILLPAAFVYEKGGTLSNSGRWIQWKDAALKPPGEAKPDLDILDHIYHKLKELYAGSTDPKDEPILKARWDYGHEPDPLKVLQEISGYDETTGKVLPTLADYLKAPIGSASSGCWIYAGVTGNGNLAARRDNSDPSGLGLYRNWSFSWPGNIRILYNRGSCDMNGQPLDENRKLIWWDAAKNSWEGNDGADVPDKTKGPDTPEGKQVFRMNPEGVGRLFTAKYFSGIPATPAADGLPHIGVRPAGQCNDGPLPEFYEPVESPTVNSLHPDVSSNPTVPIPNFLPGVTNHGSKEDFPYVLTTYALVEHFCAGGITRNIPMLNELMPQPFAEISKNLAQKIGVKEGDMVEVSSARGKVQVVALVTDRIQTLKINGQDSETIGMPWSWGFASLSPGPTTNNLTISAIDPTAGTPEYKCCLVNIRRA</sequence>
<dbReference type="InterPro" id="IPR009010">
    <property type="entry name" value="Asp_de-COase-like_dom_sf"/>
</dbReference>
<comment type="subcellular location">
    <subcellularLocation>
        <location evidence="2">Cell envelope</location>
    </subcellularLocation>
</comment>
<dbReference type="GO" id="GO:0009061">
    <property type="term" value="P:anaerobic respiration"/>
    <property type="evidence" value="ECO:0007669"/>
    <property type="project" value="TreeGrafter"/>
</dbReference>
<keyword evidence="4" id="KW-0411">Iron-sulfur</keyword>
<evidence type="ECO:0000313" key="11">
    <source>
        <dbReference type="Proteomes" id="UP000054623"/>
    </source>
</evidence>
<dbReference type="GO" id="GO:0016491">
    <property type="term" value="F:oxidoreductase activity"/>
    <property type="evidence" value="ECO:0007669"/>
    <property type="project" value="UniProtKB-KW"/>
</dbReference>
<dbReference type="AlphaFoldDB" id="A0A0W1JJX6"/>
<dbReference type="SUPFAM" id="SSF50692">
    <property type="entry name" value="ADC-like"/>
    <property type="match status" value="1"/>
</dbReference>
<dbReference type="Gene3D" id="2.40.40.20">
    <property type="match status" value="1"/>
</dbReference>
<feature type="domain" description="Molybdopterin oxidoreductase" evidence="8">
    <location>
        <begin position="1"/>
        <end position="364"/>
    </location>
</feature>
<keyword evidence="5" id="KW-0479">Metal-binding</keyword>
<dbReference type="Pfam" id="PF01568">
    <property type="entry name" value="Molydop_binding"/>
    <property type="match status" value="1"/>
</dbReference>
<evidence type="ECO:0000313" key="10">
    <source>
        <dbReference type="EMBL" id="KTE92097.1"/>
    </source>
</evidence>
<dbReference type="InterPro" id="IPR006656">
    <property type="entry name" value="Mopterin_OxRdtase"/>
</dbReference>
<feature type="region of interest" description="Disordered" evidence="7">
    <location>
        <begin position="572"/>
        <end position="594"/>
    </location>
</feature>
<evidence type="ECO:0000256" key="7">
    <source>
        <dbReference type="SAM" id="MobiDB-lite"/>
    </source>
</evidence>
<keyword evidence="4" id="KW-0408">Iron</keyword>
<keyword evidence="6" id="KW-0560">Oxidoreductase</keyword>